<reference evidence="6" key="1">
    <citation type="journal article" date="2018" name="J. Anim. Genet.">
        <title>Acquired interbacterial defense systems protect against interspecies antagonism in the human gut microbiome.</title>
        <authorList>
            <person name="Ross B.D."/>
            <person name="Verster A.J."/>
            <person name="Radey M.C."/>
            <person name="Schmidtke D.T."/>
            <person name="Pope C.E."/>
            <person name="Hoffman L.R."/>
            <person name="Hajjar A."/>
            <person name="Peterson S.B."/>
            <person name="Borenstein E."/>
            <person name="Mougous J."/>
        </authorList>
    </citation>
    <scope>NUCLEOTIDE SEQUENCE [LARGE SCALE GENOMIC DNA]</scope>
    <source>
        <strain evidence="6">3725 D1 iv</strain>
    </source>
</reference>
<protein>
    <submittedName>
        <fullName evidence="3">Uncharacterized protein</fullName>
    </submittedName>
</protein>
<accession>A0A139KT06</accession>
<feature type="coiled-coil region" evidence="1">
    <location>
        <begin position="20"/>
        <end position="61"/>
    </location>
</feature>
<dbReference type="Proteomes" id="UP000318823">
    <property type="component" value="Chromosome"/>
</dbReference>
<sequence>MGIGKSRGTSPINVNDMLEKVEMNQQIESEKQEIDKLLVEIREAKETLIKFNEDLEKAIAAECHIEGALKAAVGSCDNIVNGICNAIVKAERDTKFKTTITPDQLAKLKQLIDHSVESWISVLANHRAEQSKLITEHESNMRKILRRNEGVWFSDFWMRGLVIFLLVYTLGLGLVVYYVTYN</sequence>
<evidence type="ECO:0000313" key="3">
    <source>
        <dbReference type="EMBL" id="KAA4664491.1"/>
    </source>
</evidence>
<evidence type="ECO:0000256" key="2">
    <source>
        <dbReference type="SAM" id="Phobius"/>
    </source>
</evidence>
<dbReference type="AlphaFoldDB" id="A0A139KT06"/>
<evidence type="ECO:0000313" key="6">
    <source>
        <dbReference type="Proteomes" id="UP000318823"/>
    </source>
</evidence>
<feature type="transmembrane region" description="Helical" evidence="2">
    <location>
        <begin position="156"/>
        <end position="179"/>
    </location>
</feature>
<proteinExistence type="predicted"/>
<reference evidence="3 7" key="3">
    <citation type="journal article" date="2019" name="Nat. Med.">
        <title>A library of human gut bacterial isolates paired with longitudinal multiomics data enables mechanistic microbiome research.</title>
        <authorList>
            <person name="Poyet M."/>
            <person name="Groussin M."/>
            <person name="Gibbons S.M."/>
            <person name="Avila-Pacheco J."/>
            <person name="Jiang X."/>
            <person name="Kearney S.M."/>
            <person name="Perrotta A.R."/>
            <person name="Berdy B."/>
            <person name="Zhao S."/>
            <person name="Lieberman T.D."/>
            <person name="Swanson P.K."/>
            <person name="Smith M."/>
            <person name="Roesemann S."/>
            <person name="Alexander J.E."/>
            <person name="Rich S.A."/>
            <person name="Livny J."/>
            <person name="Vlamakis H."/>
            <person name="Clish C."/>
            <person name="Bullock K."/>
            <person name="Deik A."/>
            <person name="Scott J."/>
            <person name="Pierce K.A."/>
            <person name="Xavier R.J."/>
            <person name="Alm E.J."/>
        </authorList>
    </citation>
    <scope>NUCLEOTIDE SEQUENCE [LARGE SCALE GENOMIC DNA]</scope>
    <source>
        <strain evidence="3 7">BIOML-A14</strain>
    </source>
</reference>
<keyword evidence="2" id="KW-0472">Membrane</keyword>
<reference evidence="5" key="2">
    <citation type="journal article" date="2018" name="Nature">
        <title>Human gut bacteria contain acquired interbacterial defence systems.</title>
        <authorList>
            <person name="Ross B.D."/>
            <person name="Verster A.J."/>
            <person name="Radey M.C."/>
            <person name="Schmidtke D.T."/>
            <person name="Pope C.E."/>
            <person name="Hoffman L.R."/>
            <person name="Hajjar A."/>
            <person name="Peterson S.B."/>
            <person name="Borenstein E."/>
            <person name="Mougous J."/>
        </authorList>
    </citation>
    <scope>NUCLEOTIDE SEQUENCE</scope>
    <source>
        <strain evidence="5">3725 D1 iv</strain>
    </source>
</reference>
<organism evidence="3 7">
    <name type="scientific">Bacteroides ovatus</name>
    <dbReference type="NCBI Taxonomy" id="28116"/>
    <lineage>
        <taxon>Bacteria</taxon>
        <taxon>Pseudomonadati</taxon>
        <taxon>Bacteroidota</taxon>
        <taxon>Bacteroidia</taxon>
        <taxon>Bacteroidales</taxon>
        <taxon>Bacteroidaceae</taxon>
        <taxon>Bacteroides</taxon>
    </lineage>
</organism>
<keyword evidence="1" id="KW-0175">Coiled coil</keyword>
<evidence type="ECO:0000313" key="4">
    <source>
        <dbReference type="EMBL" id="MDC2743822.1"/>
    </source>
</evidence>
<reference evidence="4" key="5">
    <citation type="submission" date="2022-10" db="EMBL/GenBank/DDBJ databases">
        <title>Human gut microbiome strain richness.</title>
        <authorList>
            <person name="Chen-Liaw A."/>
        </authorList>
    </citation>
    <scope>NUCLEOTIDE SEQUENCE</scope>
    <source>
        <strain evidence="4">BSD2780120875st1_E1_BSD2780120875_150330</strain>
    </source>
</reference>
<reference evidence="5" key="4">
    <citation type="submission" date="2019-07" db="EMBL/GenBank/DDBJ databases">
        <authorList>
            <person name="Ross B.D."/>
            <person name="Verster A.J."/>
            <person name="Radey M.C."/>
            <person name="Schmidtke D.T."/>
            <person name="Pope C.E."/>
            <person name="Hoffman L.R."/>
            <person name="Hajjar A."/>
            <person name="Peterson S.B."/>
            <person name="Borenstein E."/>
            <person name="Mougous J.D."/>
        </authorList>
    </citation>
    <scope>NUCLEOTIDE SEQUENCE</scope>
    <source>
        <strain evidence="5">3725 D1 iv</strain>
    </source>
</reference>
<gene>
    <name evidence="5" type="ORF">DYI28_17190</name>
    <name evidence="3" type="ORF">F3B98_10365</name>
    <name evidence="4" type="ORF">PO382_16500</name>
</gene>
<dbReference type="EMBL" id="VWFO01000010">
    <property type="protein sequence ID" value="KAA4664491.1"/>
    <property type="molecule type" value="Genomic_DNA"/>
</dbReference>
<dbReference type="Proteomes" id="UP001219389">
    <property type="component" value="Unassembled WGS sequence"/>
</dbReference>
<evidence type="ECO:0000313" key="5">
    <source>
        <dbReference type="EMBL" id="QDM10291.1"/>
    </source>
</evidence>
<keyword evidence="2" id="KW-0812">Transmembrane</keyword>
<evidence type="ECO:0000256" key="1">
    <source>
        <dbReference type="SAM" id="Coils"/>
    </source>
</evidence>
<dbReference type="Proteomes" id="UP000435985">
    <property type="component" value="Unassembled WGS sequence"/>
</dbReference>
<dbReference type="EMBL" id="CP041395">
    <property type="protein sequence ID" value="QDM10291.1"/>
    <property type="molecule type" value="Genomic_DNA"/>
</dbReference>
<keyword evidence="2" id="KW-1133">Transmembrane helix</keyword>
<dbReference type="EMBL" id="JAQNZF010000023">
    <property type="protein sequence ID" value="MDC2743822.1"/>
    <property type="molecule type" value="Genomic_DNA"/>
</dbReference>
<name>A0A139KT06_BACOV</name>
<dbReference type="RefSeq" id="WP_032844353.1">
    <property type="nucleotide sequence ID" value="NZ_CAXSRA010000004.1"/>
</dbReference>
<evidence type="ECO:0000313" key="7">
    <source>
        <dbReference type="Proteomes" id="UP000435985"/>
    </source>
</evidence>